<dbReference type="Proteomes" id="UP000076420">
    <property type="component" value="Unassembled WGS sequence"/>
</dbReference>
<dbReference type="AlphaFoldDB" id="A0A2C9LMP1"/>
<feature type="chain" id="PRO_5013152455" evidence="2">
    <location>
        <begin position="24"/>
        <end position="177"/>
    </location>
</feature>
<dbReference type="VEuPathDB" id="VectorBase:BGLB032904"/>
<sequence>MNYSKKFTICMLVYLSLIQQTKGAKEPPISDLTQLSRNCSNFCLPYGSCCTGFEFCHDGSCENCFPKTVRNEDLLTWCRDIGQHDSSQMRHRYSCIKACQNRFNAPDLMLCEETWKNVAISVIVLASVEGLLLLVCAVWIVKRYCALKGKKTQDSNPTEDGKVLIRTANFFRKGRLE</sequence>
<dbReference type="KEGG" id="bgt:106067441"/>
<organism evidence="3 4">
    <name type="scientific">Biomphalaria glabrata</name>
    <name type="common">Bloodfluke planorb</name>
    <name type="synonym">Freshwater snail</name>
    <dbReference type="NCBI Taxonomy" id="6526"/>
    <lineage>
        <taxon>Eukaryota</taxon>
        <taxon>Metazoa</taxon>
        <taxon>Spiralia</taxon>
        <taxon>Lophotrochozoa</taxon>
        <taxon>Mollusca</taxon>
        <taxon>Gastropoda</taxon>
        <taxon>Heterobranchia</taxon>
        <taxon>Euthyneura</taxon>
        <taxon>Panpulmonata</taxon>
        <taxon>Hygrophila</taxon>
        <taxon>Lymnaeoidea</taxon>
        <taxon>Planorbidae</taxon>
        <taxon>Biomphalaria</taxon>
    </lineage>
</organism>
<feature type="transmembrane region" description="Helical" evidence="1">
    <location>
        <begin position="118"/>
        <end position="141"/>
    </location>
</feature>
<keyword evidence="1" id="KW-0472">Membrane</keyword>
<gene>
    <name evidence="3" type="primary">106067441</name>
</gene>
<accession>A0A2C9LMP1</accession>
<keyword evidence="2" id="KW-0732">Signal</keyword>
<name>A0A2C9LMP1_BIOGL</name>
<evidence type="ECO:0000256" key="2">
    <source>
        <dbReference type="SAM" id="SignalP"/>
    </source>
</evidence>
<protein>
    <submittedName>
        <fullName evidence="3">Uncharacterized protein</fullName>
    </submittedName>
</protein>
<keyword evidence="1" id="KW-0812">Transmembrane</keyword>
<evidence type="ECO:0000256" key="1">
    <source>
        <dbReference type="SAM" id="Phobius"/>
    </source>
</evidence>
<proteinExistence type="predicted"/>
<evidence type="ECO:0000313" key="4">
    <source>
        <dbReference type="Proteomes" id="UP000076420"/>
    </source>
</evidence>
<dbReference type="VEuPathDB" id="VectorBase:BGLAX_048952"/>
<dbReference type="EnsemblMetazoa" id="BGLB032904-RA">
    <property type="protein sequence ID" value="BGLB032904-PA"/>
    <property type="gene ID" value="BGLB032904"/>
</dbReference>
<reference evidence="3" key="1">
    <citation type="submission" date="2020-05" db="UniProtKB">
        <authorList>
            <consortium name="EnsemblMetazoa"/>
        </authorList>
    </citation>
    <scope>IDENTIFICATION</scope>
    <source>
        <strain evidence="3">BB02</strain>
    </source>
</reference>
<keyword evidence="1" id="KW-1133">Transmembrane helix</keyword>
<feature type="signal peptide" evidence="2">
    <location>
        <begin position="1"/>
        <end position="23"/>
    </location>
</feature>
<evidence type="ECO:0000313" key="3">
    <source>
        <dbReference type="EnsemblMetazoa" id="BGLB032904-PA"/>
    </source>
</evidence>